<evidence type="ECO:0000256" key="5">
    <source>
        <dbReference type="SAM" id="Phobius"/>
    </source>
</evidence>
<proteinExistence type="predicted"/>
<dbReference type="PANTHER" id="PTHR39157:SF1">
    <property type="entry name" value="DOXX FAMILY PROTEIN"/>
    <property type="match status" value="1"/>
</dbReference>
<gene>
    <name evidence="6" type="ORF">NITHO_3940004</name>
</gene>
<dbReference type="Proteomes" id="UP000004221">
    <property type="component" value="Unassembled WGS sequence"/>
</dbReference>
<evidence type="ECO:0000256" key="4">
    <source>
        <dbReference type="ARBA" id="ARBA00023136"/>
    </source>
</evidence>
<dbReference type="AlphaFoldDB" id="I4EJB9"/>
<evidence type="ECO:0000256" key="2">
    <source>
        <dbReference type="ARBA" id="ARBA00022692"/>
    </source>
</evidence>
<organism evidence="6 7">
    <name type="scientific">Nitrolancea hollandica Lb</name>
    <dbReference type="NCBI Taxonomy" id="1129897"/>
    <lineage>
        <taxon>Bacteria</taxon>
        <taxon>Pseudomonadati</taxon>
        <taxon>Thermomicrobiota</taxon>
        <taxon>Thermomicrobia</taxon>
        <taxon>Sphaerobacterales</taxon>
        <taxon>Sphaerobacterineae</taxon>
        <taxon>Sphaerobacteraceae</taxon>
        <taxon>Nitrolancea</taxon>
    </lineage>
</organism>
<dbReference type="OrthoDB" id="26941at2"/>
<protein>
    <recommendedName>
        <fullName evidence="8">DoxX family protein</fullName>
    </recommendedName>
</protein>
<reference evidence="6 7" key="1">
    <citation type="journal article" date="2012" name="ISME J.">
        <title>Nitrification expanded: discovery, physiology and genomics of a nitrite-oxidizing bacterium from the phylum Chloroflexi.</title>
        <authorList>
            <person name="Sorokin D.Y."/>
            <person name="Lucker S."/>
            <person name="Vejmelkova D."/>
            <person name="Kostrikina N.A."/>
            <person name="Kleerebezem R."/>
            <person name="Rijpstra W.I."/>
            <person name="Damste J.S."/>
            <person name="Le Paslier D."/>
            <person name="Muyzer G."/>
            <person name="Wagner M."/>
            <person name="van Loosdrecht M.C."/>
            <person name="Daims H."/>
        </authorList>
    </citation>
    <scope>NUCLEOTIDE SEQUENCE [LARGE SCALE GENOMIC DNA]</scope>
    <source>
        <strain evidence="7">none</strain>
    </source>
</reference>
<keyword evidence="3 5" id="KW-1133">Transmembrane helix</keyword>
<dbReference type="RefSeq" id="WP_008479206.1">
    <property type="nucleotide sequence ID" value="NZ_CAGS01000328.1"/>
</dbReference>
<dbReference type="PANTHER" id="PTHR39157">
    <property type="entry name" value="INTEGRAL MEMBRANE PROTEIN-RELATED"/>
    <property type="match status" value="1"/>
</dbReference>
<name>I4EJB9_9BACT</name>
<keyword evidence="7" id="KW-1185">Reference proteome</keyword>
<dbReference type="EMBL" id="CAGS01000328">
    <property type="protein sequence ID" value="CCF84781.1"/>
    <property type="molecule type" value="Genomic_DNA"/>
</dbReference>
<dbReference type="InterPro" id="IPR032808">
    <property type="entry name" value="DoxX"/>
</dbReference>
<evidence type="ECO:0000313" key="6">
    <source>
        <dbReference type="EMBL" id="CCF84781.1"/>
    </source>
</evidence>
<evidence type="ECO:0000256" key="1">
    <source>
        <dbReference type="ARBA" id="ARBA00004141"/>
    </source>
</evidence>
<feature type="transmembrane region" description="Helical" evidence="5">
    <location>
        <begin position="212"/>
        <end position="231"/>
    </location>
</feature>
<dbReference type="Pfam" id="PF07681">
    <property type="entry name" value="DoxX"/>
    <property type="match status" value="1"/>
</dbReference>
<evidence type="ECO:0000313" key="7">
    <source>
        <dbReference type="Proteomes" id="UP000004221"/>
    </source>
</evidence>
<evidence type="ECO:0000256" key="3">
    <source>
        <dbReference type="ARBA" id="ARBA00022989"/>
    </source>
</evidence>
<comment type="subcellular location">
    <subcellularLocation>
        <location evidence="1">Membrane</location>
        <topology evidence="1">Multi-pass membrane protein</topology>
    </subcellularLocation>
</comment>
<feature type="transmembrane region" description="Helical" evidence="5">
    <location>
        <begin position="35"/>
        <end position="56"/>
    </location>
</feature>
<dbReference type="GO" id="GO:0016020">
    <property type="term" value="C:membrane"/>
    <property type="evidence" value="ECO:0007669"/>
    <property type="project" value="UniProtKB-SubCell"/>
</dbReference>
<comment type="caution">
    <text evidence="6">The sequence shown here is derived from an EMBL/GenBank/DDBJ whole genome shotgun (WGS) entry which is preliminary data.</text>
</comment>
<accession>I4EJB9</accession>
<keyword evidence="2 5" id="KW-0812">Transmembrane</keyword>
<keyword evidence="4 5" id="KW-0472">Membrane</keyword>
<sequence>MTVFRNPVVRRIGTLVAALIGAYLLYLAAHPSSSARTAFISFIAGIALFSAVLAFLQRFYQPGHDEASSDEVTPVHEWKVARFLRRATDAAPFYLGIRLFLGYDWIHSGWEKLVNPAWTQTGEGVRAYWERAIQVPLPPARPPITYPAYRLFVQYMLDNGWHTWFAKFVVVGELLVGIGLLVGGLTAIAAAFGLLMNFSFVYAGTASTNPTLIILEAVIIYGWLVAGWWGLDRFLLPLLHLERSGEWRPVGPRRREREHV</sequence>
<feature type="transmembrane region" description="Helical" evidence="5">
    <location>
        <begin position="12"/>
        <end position="29"/>
    </location>
</feature>
<evidence type="ECO:0008006" key="8">
    <source>
        <dbReference type="Google" id="ProtNLM"/>
    </source>
</evidence>
<feature type="transmembrane region" description="Helical" evidence="5">
    <location>
        <begin position="174"/>
        <end position="200"/>
    </location>
</feature>